<dbReference type="Gene3D" id="3.50.50.60">
    <property type="entry name" value="FAD/NAD(P)-binding domain"/>
    <property type="match status" value="1"/>
</dbReference>
<accession>A0A923RS23</accession>
<dbReference type="PANTHER" id="PTHR42887:SF2">
    <property type="entry name" value="OS12G0638800 PROTEIN"/>
    <property type="match status" value="1"/>
</dbReference>
<dbReference type="NCBIfam" id="TIGR00275">
    <property type="entry name" value="aminoacetone oxidase family FAD-binding enzyme"/>
    <property type="match status" value="1"/>
</dbReference>
<evidence type="ECO:0000259" key="5">
    <source>
        <dbReference type="Pfam" id="PF22780"/>
    </source>
</evidence>
<proteinExistence type="predicted"/>
<gene>
    <name evidence="6" type="ORF">H8S17_03135</name>
</gene>
<dbReference type="SUPFAM" id="SSF51905">
    <property type="entry name" value="FAD/NAD(P)-binding domain"/>
    <property type="match status" value="1"/>
</dbReference>
<dbReference type="SUPFAM" id="SSF160996">
    <property type="entry name" value="HI0933 insert domain-like"/>
    <property type="match status" value="1"/>
</dbReference>
<dbReference type="PRINTS" id="PR00368">
    <property type="entry name" value="FADPNR"/>
</dbReference>
<evidence type="ECO:0000256" key="2">
    <source>
        <dbReference type="ARBA" id="ARBA00022630"/>
    </source>
</evidence>
<dbReference type="Pfam" id="PF22780">
    <property type="entry name" value="HI0933_like_1st"/>
    <property type="match status" value="1"/>
</dbReference>
<dbReference type="AlphaFoldDB" id="A0A923RS23"/>
<dbReference type="InterPro" id="IPR057661">
    <property type="entry name" value="RsdA/BaiN/AoA(So)_Rossmann"/>
</dbReference>
<dbReference type="Gene3D" id="1.10.8.260">
    <property type="entry name" value="HI0933 insert domain-like"/>
    <property type="match status" value="1"/>
</dbReference>
<dbReference type="Pfam" id="PF03486">
    <property type="entry name" value="HI0933_like"/>
    <property type="match status" value="1"/>
</dbReference>
<name>A0A923RS23_9FIRM</name>
<reference evidence="6" key="1">
    <citation type="submission" date="2020-08" db="EMBL/GenBank/DDBJ databases">
        <title>Genome public.</title>
        <authorList>
            <person name="Liu C."/>
            <person name="Sun Q."/>
        </authorList>
    </citation>
    <scope>NUCLEOTIDE SEQUENCE</scope>
    <source>
        <strain evidence="6">BX1005</strain>
    </source>
</reference>
<dbReference type="InterPro" id="IPR036188">
    <property type="entry name" value="FAD/NAD-bd_sf"/>
</dbReference>
<dbReference type="Proteomes" id="UP000606720">
    <property type="component" value="Unassembled WGS sequence"/>
</dbReference>
<dbReference type="InterPro" id="IPR004792">
    <property type="entry name" value="BaiN-like"/>
</dbReference>
<sequence length="434" mass="48170">MFCVSKKTVIAHKRLTDGNYIEKGEELRSIIIIGGGASGMAAAIAAARNGADTVIIEHKDRVGKKILSTGNGKCNYTNKEQGLRYYRGENPAFVLPVFEQFGFKETISFFKELGIYPKERNGYFYPASEQAAAVLDVLRMELRRLGVFIYTDCTLKSIKKNKNKFTVLTDQKTFTADACIFACGGMAFPKSGSDGSAYPYIEQFGHTFTDMVPALVQMKAKQSFFKSIAGIRSDISIRLYIDRQFVCEDRGEVQLTEYGISGIPSFQVSRYAAIALKHRQKVQAVLDFMPALSDMDLQQELYTRFTSLHGKTAEEALIGLFPKKLIPLFLKENQISLHDPSDQIPAKQIKNLSDYLKNVTIDITDTKGFDAAQCTAGGIRTKEIYADTLKSRIVSGLYFAGEVIDIDGMCGGYNLQWAWSSGYVAGTHAACDKQ</sequence>
<protein>
    <submittedName>
        <fullName evidence="6">NAD(P)/FAD-dependent oxidoreductase</fullName>
    </submittedName>
</protein>
<evidence type="ECO:0000313" key="7">
    <source>
        <dbReference type="Proteomes" id="UP000606720"/>
    </source>
</evidence>
<keyword evidence="2" id="KW-0285">Flavoprotein</keyword>
<organism evidence="6 7">
    <name type="scientific">Roseburia zhanii</name>
    <dbReference type="NCBI Taxonomy" id="2763064"/>
    <lineage>
        <taxon>Bacteria</taxon>
        <taxon>Bacillati</taxon>
        <taxon>Bacillota</taxon>
        <taxon>Clostridia</taxon>
        <taxon>Lachnospirales</taxon>
        <taxon>Lachnospiraceae</taxon>
        <taxon>Roseburia</taxon>
    </lineage>
</organism>
<evidence type="ECO:0000256" key="1">
    <source>
        <dbReference type="ARBA" id="ARBA00001974"/>
    </source>
</evidence>
<evidence type="ECO:0000259" key="4">
    <source>
        <dbReference type="Pfam" id="PF03486"/>
    </source>
</evidence>
<keyword evidence="3" id="KW-0274">FAD</keyword>
<feature type="domain" description="RsdA/BaiN/AoA(So)-like Rossmann fold-like" evidence="4">
    <location>
        <begin position="29"/>
        <end position="427"/>
    </location>
</feature>
<evidence type="ECO:0000256" key="3">
    <source>
        <dbReference type="ARBA" id="ARBA00022827"/>
    </source>
</evidence>
<evidence type="ECO:0000313" key="6">
    <source>
        <dbReference type="EMBL" id="MBC5713211.1"/>
    </source>
</evidence>
<comment type="cofactor">
    <cofactor evidence="1">
        <name>FAD</name>
        <dbReference type="ChEBI" id="CHEBI:57692"/>
    </cofactor>
</comment>
<dbReference type="EMBL" id="JACOPH010000002">
    <property type="protein sequence ID" value="MBC5713211.1"/>
    <property type="molecule type" value="Genomic_DNA"/>
</dbReference>
<dbReference type="InterPro" id="IPR023166">
    <property type="entry name" value="BaiN-like_dom_sf"/>
</dbReference>
<dbReference type="Gene3D" id="2.40.30.10">
    <property type="entry name" value="Translation factors"/>
    <property type="match status" value="1"/>
</dbReference>
<comment type="caution">
    <text evidence="6">The sequence shown here is derived from an EMBL/GenBank/DDBJ whole genome shotgun (WGS) entry which is preliminary data.</text>
</comment>
<dbReference type="PRINTS" id="PR00411">
    <property type="entry name" value="PNDRDTASEI"/>
</dbReference>
<feature type="domain" description="RsdA/BaiN/AoA(So)-like insert" evidence="5">
    <location>
        <begin position="212"/>
        <end position="373"/>
    </location>
</feature>
<keyword evidence="7" id="KW-1185">Reference proteome</keyword>
<dbReference type="PANTHER" id="PTHR42887">
    <property type="entry name" value="OS12G0638800 PROTEIN"/>
    <property type="match status" value="1"/>
</dbReference>
<dbReference type="InterPro" id="IPR055178">
    <property type="entry name" value="RsdA/BaiN/AoA(So)-like_dom"/>
</dbReference>